<gene>
    <name evidence="2" type="ORF">E6Q11_03750</name>
</gene>
<dbReference type="GO" id="GO:0008757">
    <property type="term" value="F:S-adenosylmethionine-dependent methyltransferase activity"/>
    <property type="evidence" value="ECO:0007669"/>
    <property type="project" value="InterPro"/>
</dbReference>
<keyword evidence="2" id="KW-0808">Transferase</keyword>
<dbReference type="PANTHER" id="PTHR42912:SF80">
    <property type="entry name" value="METHYLTRANSFERASE DOMAIN-CONTAINING PROTEIN"/>
    <property type="match status" value="1"/>
</dbReference>
<keyword evidence="2" id="KW-0489">Methyltransferase</keyword>
<dbReference type="EMBL" id="SSDS01000060">
    <property type="protein sequence ID" value="TXG76896.1"/>
    <property type="molecule type" value="Genomic_DNA"/>
</dbReference>
<evidence type="ECO:0000259" key="1">
    <source>
        <dbReference type="Pfam" id="PF08241"/>
    </source>
</evidence>
<dbReference type="GO" id="GO:0032259">
    <property type="term" value="P:methylation"/>
    <property type="evidence" value="ECO:0007669"/>
    <property type="project" value="UniProtKB-KW"/>
</dbReference>
<name>A0A5C7J8M2_9BACT</name>
<dbReference type="InterPro" id="IPR029063">
    <property type="entry name" value="SAM-dependent_MTases_sf"/>
</dbReference>
<accession>A0A5C7J8M2</accession>
<sequence length="246" mass="27611">MMFTSAYEAIKPSHLDNDTAENAQRYDEREITGITILAYRDLPMLINKHVTGPRALDFGCGTGFSTRLLKSLGFDVIGVDISLNMLSYAWAKKDGIPYAHIQHGKINADENTFDLVLSVMVHFDIPSIAMVEQTQAEISRVLKPGGIFIGVVGSEHLHVNNWSTLMTDVEKNRNIKSGEVYAAYSAKHRITFYDYFYADSDYKNVFAKTGLALVETHFPLGEESDDFKWSIETKTPAHAIYVCQKS</sequence>
<feature type="domain" description="Methyltransferase type 11" evidence="1">
    <location>
        <begin position="56"/>
        <end position="149"/>
    </location>
</feature>
<evidence type="ECO:0000313" key="3">
    <source>
        <dbReference type="Proteomes" id="UP000321026"/>
    </source>
</evidence>
<reference evidence="2 3" key="1">
    <citation type="submission" date="2018-09" db="EMBL/GenBank/DDBJ databases">
        <title>Metagenome Assembled Genomes from an Advanced Water Purification Facility.</title>
        <authorList>
            <person name="Stamps B.W."/>
            <person name="Spear J.R."/>
        </authorList>
    </citation>
    <scope>NUCLEOTIDE SEQUENCE [LARGE SCALE GENOMIC DNA]</scope>
    <source>
        <strain evidence="2">Bin_63_2</strain>
    </source>
</reference>
<dbReference type="Pfam" id="PF08241">
    <property type="entry name" value="Methyltransf_11"/>
    <property type="match status" value="1"/>
</dbReference>
<dbReference type="Gene3D" id="3.40.50.150">
    <property type="entry name" value="Vaccinia Virus protein VP39"/>
    <property type="match status" value="1"/>
</dbReference>
<dbReference type="Proteomes" id="UP000321026">
    <property type="component" value="Unassembled WGS sequence"/>
</dbReference>
<dbReference type="CDD" id="cd02440">
    <property type="entry name" value="AdoMet_MTases"/>
    <property type="match status" value="1"/>
</dbReference>
<dbReference type="PANTHER" id="PTHR42912">
    <property type="entry name" value="METHYLTRANSFERASE"/>
    <property type="match status" value="1"/>
</dbReference>
<organism evidence="2 3">
    <name type="scientific">Candidatus Dojkabacteria bacterium</name>
    <dbReference type="NCBI Taxonomy" id="2099670"/>
    <lineage>
        <taxon>Bacteria</taxon>
        <taxon>Candidatus Dojkabacteria</taxon>
    </lineage>
</organism>
<proteinExistence type="predicted"/>
<dbReference type="InterPro" id="IPR050508">
    <property type="entry name" value="Methyltransf_Superfamily"/>
</dbReference>
<evidence type="ECO:0000313" key="2">
    <source>
        <dbReference type="EMBL" id="TXG76896.1"/>
    </source>
</evidence>
<comment type="caution">
    <text evidence="2">The sequence shown here is derived from an EMBL/GenBank/DDBJ whole genome shotgun (WGS) entry which is preliminary data.</text>
</comment>
<dbReference type="SUPFAM" id="SSF53335">
    <property type="entry name" value="S-adenosyl-L-methionine-dependent methyltransferases"/>
    <property type="match status" value="1"/>
</dbReference>
<protein>
    <submittedName>
        <fullName evidence="2">Class I SAM-dependent methyltransferase</fullName>
    </submittedName>
</protein>
<dbReference type="AlphaFoldDB" id="A0A5C7J8M2"/>
<dbReference type="InterPro" id="IPR013216">
    <property type="entry name" value="Methyltransf_11"/>
</dbReference>